<keyword evidence="1" id="KW-1133">Transmembrane helix</keyword>
<dbReference type="AlphaFoldDB" id="A0A916JCE8"/>
<feature type="transmembrane region" description="Helical" evidence="1">
    <location>
        <begin position="7"/>
        <end position="26"/>
    </location>
</feature>
<reference evidence="2" key="1">
    <citation type="submission" date="2021-04" db="EMBL/GenBank/DDBJ databases">
        <authorList>
            <person name="Rodrigo-Torres L."/>
            <person name="Arahal R. D."/>
            <person name="Lucena T."/>
        </authorList>
    </citation>
    <scope>NUCLEOTIDE SEQUENCE</scope>
    <source>
        <strain evidence="2">CECT 9275</strain>
    </source>
</reference>
<evidence type="ECO:0008006" key="4">
    <source>
        <dbReference type="Google" id="ProtNLM"/>
    </source>
</evidence>
<keyword evidence="1" id="KW-0472">Membrane</keyword>
<protein>
    <recommendedName>
        <fullName evidence="4">DUF1761 domain-containing protein</fullName>
    </recommendedName>
</protein>
<dbReference type="RefSeq" id="WP_215239818.1">
    <property type="nucleotide sequence ID" value="NZ_CAJRAF010000002.1"/>
</dbReference>
<feature type="transmembrane region" description="Helical" evidence="1">
    <location>
        <begin position="108"/>
        <end position="133"/>
    </location>
</feature>
<gene>
    <name evidence="2" type="ORF">DYBT9275_03304</name>
</gene>
<sequence length="137" mass="14858">MRKQAVNLWAVVVCVVLGQVIPALWYNAFSEIWVSLSGLSPEQVKSASSPVPYLASIVSTSFSMYTLAWLYTKIPVRSMLSGFITGVLIGTVFIGFEGTVKDMFAMKPLLLSVINGGSSILVYGVNGAVIGAWRKYE</sequence>
<keyword evidence="1" id="KW-0812">Transmembrane</keyword>
<comment type="caution">
    <text evidence="2">The sequence shown here is derived from an EMBL/GenBank/DDBJ whole genome shotgun (WGS) entry which is preliminary data.</text>
</comment>
<dbReference type="Pfam" id="PF08570">
    <property type="entry name" value="DUF1761"/>
    <property type="match status" value="1"/>
</dbReference>
<dbReference type="InterPro" id="IPR013879">
    <property type="entry name" value="DUF1761"/>
</dbReference>
<accession>A0A916JCE8</accession>
<dbReference type="EMBL" id="CAJRAF010000002">
    <property type="protein sequence ID" value="CAG5004129.1"/>
    <property type="molecule type" value="Genomic_DNA"/>
</dbReference>
<evidence type="ECO:0000313" key="2">
    <source>
        <dbReference type="EMBL" id="CAG5004129.1"/>
    </source>
</evidence>
<evidence type="ECO:0000313" key="3">
    <source>
        <dbReference type="Proteomes" id="UP000680038"/>
    </source>
</evidence>
<dbReference type="Proteomes" id="UP000680038">
    <property type="component" value="Unassembled WGS sequence"/>
</dbReference>
<organism evidence="2 3">
    <name type="scientific">Dyadobacter helix</name>
    <dbReference type="NCBI Taxonomy" id="2822344"/>
    <lineage>
        <taxon>Bacteria</taxon>
        <taxon>Pseudomonadati</taxon>
        <taxon>Bacteroidota</taxon>
        <taxon>Cytophagia</taxon>
        <taxon>Cytophagales</taxon>
        <taxon>Spirosomataceae</taxon>
        <taxon>Dyadobacter</taxon>
    </lineage>
</organism>
<name>A0A916JCE8_9BACT</name>
<proteinExistence type="predicted"/>
<evidence type="ECO:0000256" key="1">
    <source>
        <dbReference type="SAM" id="Phobius"/>
    </source>
</evidence>
<feature type="transmembrane region" description="Helical" evidence="1">
    <location>
        <begin position="78"/>
        <end position="96"/>
    </location>
</feature>
<feature type="transmembrane region" description="Helical" evidence="1">
    <location>
        <begin position="51"/>
        <end position="71"/>
    </location>
</feature>
<keyword evidence="3" id="KW-1185">Reference proteome</keyword>